<gene>
    <name evidence="2" type="ORF">SELMODRAFT_430414</name>
</gene>
<dbReference type="eggNOG" id="KOG1378">
    <property type="taxonomic scope" value="Eukaryota"/>
</dbReference>
<accession>D8T9C3</accession>
<keyword evidence="3" id="KW-1185">Reference proteome</keyword>
<dbReference type="AlphaFoldDB" id="D8T9C3"/>
<dbReference type="HOGENOM" id="CLU_1374281_0_0_1"/>
<feature type="region of interest" description="Disordered" evidence="1">
    <location>
        <begin position="58"/>
        <end position="77"/>
    </location>
</feature>
<dbReference type="InParanoid" id="D8T9C3"/>
<sequence length="199" mass="21445">MAATAAAAALGGEISMTNKTRRREIFAARSSNASPKSGNQALCYSKGSPTYIQEFESRSSAEEIHGGGANHEIEPQALGKTYKARSMPMRTELHLRAGPALYIVVGDGGNTKTVDTEHADDPGKCPKPEDNVKNNTHALWTWYRNQDVYGDSRLGDIVKSPQCRNYPAFQADERSGGNSGSPSRILGALAILMASLLEF</sequence>
<dbReference type="Gramene" id="EFJ06725">
    <property type="protein sequence ID" value="EFJ06725"/>
    <property type="gene ID" value="SELMODRAFT_430414"/>
</dbReference>
<evidence type="ECO:0000313" key="3">
    <source>
        <dbReference type="Proteomes" id="UP000001514"/>
    </source>
</evidence>
<dbReference type="KEGG" id="smo:SELMODRAFT_430414"/>
<evidence type="ECO:0000256" key="1">
    <source>
        <dbReference type="SAM" id="MobiDB-lite"/>
    </source>
</evidence>
<protein>
    <submittedName>
        <fullName evidence="2">Uncharacterized protein</fullName>
    </submittedName>
</protein>
<reference evidence="2 3" key="1">
    <citation type="journal article" date="2011" name="Science">
        <title>The Selaginella genome identifies genetic changes associated with the evolution of vascular plants.</title>
        <authorList>
            <person name="Banks J.A."/>
            <person name="Nishiyama T."/>
            <person name="Hasebe M."/>
            <person name="Bowman J.L."/>
            <person name="Gribskov M."/>
            <person name="dePamphilis C."/>
            <person name="Albert V.A."/>
            <person name="Aono N."/>
            <person name="Aoyama T."/>
            <person name="Ambrose B.A."/>
            <person name="Ashton N.W."/>
            <person name="Axtell M.J."/>
            <person name="Barker E."/>
            <person name="Barker M.S."/>
            <person name="Bennetzen J.L."/>
            <person name="Bonawitz N.D."/>
            <person name="Chapple C."/>
            <person name="Cheng C."/>
            <person name="Correa L.G."/>
            <person name="Dacre M."/>
            <person name="DeBarry J."/>
            <person name="Dreyer I."/>
            <person name="Elias M."/>
            <person name="Engstrom E.M."/>
            <person name="Estelle M."/>
            <person name="Feng L."/>
            <person name="Finet C."/>
            <person name="Floyd S.K."/>
            <person name="Frommer W.B."/>
            <person name="Fujita T."/>
            <person name="Gramzow L."/>
            <person name="Gutensohn M."/>
            <person name="Harholt J."/>
            <person name="Hattori M."/>
            <person name="Heyl A."/>
            <person name="Hirai T."/>
            <person name="Hiwatashi Y."/>
            <person name="Ishikawa M."/>
            <person name="Iwata M."/>
            <person name="Karol K.G."/>
            <person name="Koehler B."/>
            <person name="Kolukisaoglu U."/>
            <person name="Kubo M."/>
            <person name="Kurata T."/>
            <person name="Lalonde S."/>
            <person name="Li K."/>
            <person name="Li Y."/>
            <person name="Litt A."/>
            <person name="Lyons E."/>
            <person name="Manning G."/>
            <person name="Maruyama T."/>
            <person name="Michael T.P."/>
            <person name="Mikami K."/>
            <person name="Miyazaki S."/>
            <person name="Morinaga S."/>
            <person name="Murata T."/>
            <person name="Mueller-Roeber B."/>
            <person name="Nelson D.R."/>
            <person name="Obara M."/>
            <person name="Oguri Y."/>
            <person name="Olmstead R.G."/>
            <person name="Onodera N."/>
            <person name="Petersen B.L."/>
            <person name="Pils B."/>
            <person name="Prigge M."/>
            <person name="Rensing S.A."/>
            <person name="Riano-Pachon D.M."/>
            <person name="Roberts A.W."/>
            <person name="Sato Y."/>
            <person name="Scheller H.V."/>
            <person name="Schulz B."/>
            <person name="Schulz C."/>
            <person name="Shakirov E.V."/>
            <person name="Shibagaki N."/>
            <person name="Shinohara N."/>
            <person name="Shippen D.E."/>
            <person name="Soerensen I."/>
            <person name="Sotooka R."/>
            <person name="Sugimoto N."/>
            <person name="Sugita M."/>
            <person name="Sumikawa N."/>
            <person name="Tanurdzic M."/>
            <person name="Theissen G."/>
            <person name="Ulvskov P."/>
            <person name="Wakazuki S."/>
            <person name="Weng J.K."/>
            <person name="Willats W.W."/>
            <person name="Wipf D."/>
            <person name="Wolf P.G."/>
            <person name="Yang L."/>
            <person name="Zimmer A.D."/>
            <person name="Zhu Q."/>
            <person name="Mitros T."/>
            <person name="Hellsten U."/>
            <person name="Loque D."/>
            <person name="Otillar R."/>
            <person name="Salamov A."/>
            <person name="Schmutz J."/>
            <person name="Shapiro H."/>
            <person name="Lindquist E."/>
            <person name="Lucas S."/>
            <person name="Rokhsar D."/>
            <person name="Grigoriev I.V."/>
        </authorList>
    </citation>
    <scope>NUCLEOTIDE SEQUENCE [LARGE SCALE GENOMIC DNA]</scope>
</reference>
<organism evidence="3">
    <name type="scientific">Selaginella moellendorffii</name>
    <name type="common">Spikemoss</name>
    <dbReference type="NCBI Taxonomy" id="88036"/>
    <lineage>
        <taxon>Eukaryota</taxon>
        <taxon>Viridiplantae</taxon>
        <taxon>Streptophyta</taxon>
        <taxon>Embryophyta</taxon>
        <taxon>Tracheophyta</taxon>
        <taxon>Lycopodiopsida</taxon>
        <taxon>Selaginellales</taxon>
        <taxon>Selaginellaceae</taxon>
        <taxon>Selaginella</taxon>
    </lineage>
</organism>
<dbReference type="Proteomes" id="UP000001514">
    <property type="component" value="Unassembled WGS sequence"/>
</dbReference>
<proteinExistence type="predicted"/>
<name>D8T9C3_SELML</name>
<evidence type="ECO:0000313" key="2">
    <source>
        <dbReference type="EMBL" id="EFJ06725.1"/>
    </source>
</evidence>
<dbReference type="EMBL" id="GL377695">
    <property type="protein sequence ID" value="EFJ06725.1"/>
    <property type="molecule type" value="Genomic_DNA"/>
</dbReference>